<dbReference type="EMBL" id="BSOJ01000007">
    <property type="protein sequence ID" value="GLR25673.1"/>
    <property type="molecule type" value="Genomic_DNA"/>
</dbReference>
<comment type="caution">
    <text evidence="3">The sequence shown here is derived from an EMBL/GenBank/DDBJ whole genome shotgun (WGS) entry which is preliminary data.</text>
</comment>
<dbReference type="PANTHER" id="PTHR37302:SF1">
    <property type="entry name" value="PROTEIN DINB"/>
    <property type="match status" value="1"/>
</dbReference>
<keyword evidence="2" id="KW-0479">Metal-binding</keyword>
<evidence type="ECO:0000256" key="1">
    <source>
        <dbReference type="ARBA" id="ARBA00008635"/>
    </source>
</evidence>
<dbReference type="PANTHER" id="PTHR37302">
    <property type="entry name" value="SLR1116 PROTEIN"/>
    <property type="match status" value="1"/>
</dbReference>
<dbReference type="InterPro" id="IPR007837">
    <property type="entry name" value="DinB"/>
</dbReference>
<name>A0ABQ5YM56_9BURK</name>
<accession>A0ABQ5YM56</accession>
<protein>
    <recommendedName>
        <fullName evidence="5">Damage-inducible protein DinB</fullName>
    </recommendedName>
</protein>
<sequence>MLAQYNQVMNQQILDACAKLPNEALLQDMGAFFGSIMGTLNHLVNADELWLSRLLDRPHAVSALNEIRFSNLKTFGEMRAKLDQDLLAYVDALSDQHLHQPLRYTSLAANQTREESLHKVLLHLFNHQTHHRGQVTTLLFQKKVDPGVTDLVFLV</sequence>
<evidence type="ECO:0000313" key="4">
    <source>
        <dbReference type="Proteomes" id="UP001156664"/>
    </source>
</evidence>
<proteinExistence type="inferred from homology"/>
<evidence type="ECO:0008006" key="5">
    <source>
        <dbReference type="Google" id="ProtNLM"/>
    </source>
</evidence>
<dbReference type="SUPFAM" id="SSF109854">
    <property type="entry name" value="DinB/YfiT-like putative metalloenzymes"/>
    <property type="match status" value="1"/>
</dbReference>
<evidence type="ECO:0000256" key="2">
    <source>
        <dbReference type="ARBA" id="ARBA00022723"/>
    </source>
</evidence>
<gene>
    <name evidence="3" type="ORF">GCM10007875_07610</name>
</gene>
<dbReference type="Proteomes" id="UP001156664">
    <property type="component" value="Unassembled WGS sequence"/>
</dbReference>
<dbReference type="Pfam" id="PF05163">
    <property type="entry name" value="DinB"/>
    <property type="match status" value="1"/>
</dbReference>
<dbReference type="InterPro" id="IPR034660">
    <property type="entry name" value="DinB/YfiT-like"/>
</dbReference>
<organism evidence="3 4">
    <name type="scientific">Limnobacter litoralis</name>
    <dbReference type="NCBI Taxonomy" id="481366"/>
    <lineage>
        <taxon>Bacteria</taxon>
        <taxon>Pseudomonadati</taxon>
        <taxon>Pseudomonadota</taxon>
        <taxon>Betaproteobacteria</taxon>
        <taxon>Burkholderiales</taxon>
        <taxon>Burkholderiaceae</taxon>
        <taxon>Limnobacter</taxon>
    </lineage>
</organism>
<comment type="similarity">
    <text evidence="1">Belongs to the DinB family.</text>
</comment>
<keyword evidence="4" id="KW-1185">Reference proteome</keyword>
<dbReference type="Gene3D" id="1.20.120.450">
    <property type="entry name" value="dinb family like domain"/>
    <property type="match status" value="1"/>
</dbReference>
<reference evidence="4" key="1">
    <citation type="journal article" date="2019" name="Int. J. Syst. Evol. Microbiol.">
        <title>The Global Catalogue of Microorganisms (GCM) 10K type strain sequencing project: providing services to taxonomists for standard genome sequencing and annotation.</title>
        <authorList>
            <consortium name="The Broad Institute Genomics Platform"/>
            <consortium name="The Broad Institute Genome Sequencing Center for Infectious Disease"/>
            <person name="Wu L."/>
            <person name="Ma J."/>
        </authorList>
    </citation>
    <scope>NUCLEOTIDE SEQUENCE [LARGE SCALE GENOMIC DNA]</scope>
    <source>
        <strain evidence="4">NBRC 105857</strain>
    </source>
</reference>
<evidence type="ECO:0000313" key="3">
    <source>
        <dbReference type="EMBL" id="GLR25673.1"/>
    </source>
</evidence>